<comment type="caution">
    <text evidence="1">The sequence shown here is derived from an EMBL/GenBank/DDBJ whole genome shotgun (WGS) entry which is preliminary data.</text>
</comment>
<proteinExistence type="predicted"/>
<name>A0ABQ6F4P5_9VIBR</name>
<gene>
    <name evidence="1" type="ORF">GCM10007938_40170</name>
</gene>
<organism evidence="1 2">
    <name type="scientific">Vibrio zhanjiangensis</name>
    <dbReference type="NCBI Taxonomy" id="1046128"/>
    <lineage>
        <taxon>Bacteria</taxon>
        <taxon>Pseudomonadati</taxon>
        <taxon>Pseudomonadota</taxon>
        <taxon>Gammaproteobacteria</taxon>
        <taxon>Vibrionales</taxon>
        <taxon>Vibrionaceae</taxon>
        <taxon>Vibrio</taxon>
    </lineage>
</organism>
<protein>
    <submittedName>
        <fullName evidence="1">Uncharacterized protein</fullName>
    </submittedName>
</protein>
<evidence type="ECO:0000313" key="2">
    <source>
        <dbReference type="Proteomes" id="UP001157138"/>
    </source>
</evidence>
<dbReference type="Proteomes" id="UP001157138">
    <property type="component" value="Unassembled WGS sequence"/>
</dbReference>
<reference evidence="2" key="1">
    <citation type="journal article" date="2019" name="Int. J. Syst. Evol. Microbiol.">
        <title>The Global Catalogue of Microorganisms (GCM) 10K type strain sequencing project: providing services to taxonomists for standard genome sequencing and annotation.</title>
        <authorList>
            <consortium name="The Broad Institute Genomics Platform"/>
            <consortium name="The Broad Institute Genome Sequencing Center for Infectious Disease"/>
            <person name="Wu L."/>
            <person name="Ma J."/>
        </authorList>
    </citation>
    <scope>NUCLEOTIDE SEQUENCE [LARGE SCALE GENOMIC DNA]</scope>
    <source>
        <strain evidence="2">NBRC 108723</strain>
    </source>
</reference>
<dbReference type="RefSeq" id="WP_284194055.1">
    <property type="nucleotide sequence ID" value="NZ_BSPW01000096.1"/>
</dbReference>
<keyword evidence="2" id="KW-1185">Reference proteome</keyword>
<evidence type="ECO:0000313" key="1">
    <source>
        <dbReference type="EMBL" id="GLT20234.1"/>
    </source>
</evidence>
<sequence length="364" mass="39966">MSQVAIKVAVLPHQGNIFRTRRRLEKAHPARYRKVVVRGDYVCLYTSDVPAVAISEGWVEWLISQSRSLESVALFIEDAEKLLLVMVEQGVVSDICYLPREEWVSVTAIQTLWIGESAPVGFEGDVFDDVIVTGPSLSRVTRFPLIGAGLGLMCIGTWLAWSQMSSEPTPPTTAVQTDPFEHYRQRMAQGVSAHQTLSALSTLWSLAHSLPSGWHAEKIVGEGHTVTLQFIRTPAGFMQGMTLWAAQYSEWARYLSFDMQGGKIQLTLTPDLTPWVHQTVTPSQSQAWLSDWLILAGVSAASTQKSDDSASITLDIDTLSPSQWVVIAQLSQALPALVERFSFSMGEAGALSGPLTITLYGESL</sequence>
<dbReference type="EMBL" id="BSPW01000096">
    <property type="protein sequence ID" value="GLT20234.1"/>
    <property type="molecule type" value="Genomic_DNA"/>
</dbReference>
<accession>A0ABQ6F4P5</accession>